<comment type="function">
    <text evidence="9">Catalyzes the NADPH-dependent rearrangement and reduction of 1-deoxy-D-xylulose-5-phosphate (DXP) to 2-C-methyl-D-erythritol 4-phosphate (MEP).</text>
</comment>
<feature type="binding site" evidence="9">
    <location>
        <position position="12"/>
    </location>
    <ligand>
        <name>NADPH</name>
        <dbReference type="ChEBI" id="CHEBI:57783"/>
    </ligand>
</feature>
<evidence type="ECO:0000256" key="7">
    <source>
        <dbReference type="ARBA" id="ARBA00023229"/>
    </source>
</evidence>
<evidence type="ECO:0000256" key="9">
    <source>
        <dbReference type="HAMAP-Rule" id="MF_00183"/>
    </source>
</evidence>
<dbReference type="HAMAP" id="MF_00183">
    <property type="entry name" value="DXP_reductoisom"/>
    <property type="match status" value="1"/>
</dbReference>
<dbReference type="PIRSF" id="PIRSF006205">
    <property type="entry name" value="Dxp_reductismrs"/>
    <property type="match status" value="1"/>
</dbReference>
<protein>
    <recommendedName>
        <fullName evidence="9">1-deoxy-D-xylulose 5-phosphate reductoisomerase</fullName>
        <shortName evidence="9">DXP reductoisomerase</shortName>
        <ecNumber evidence="9">1.1.1.267</ecNumber>
    </recommendedName>
    <alternativeName>
        <fullName evidence="9">1-deoxyxylulose-5-phosphate reductoisomerase</fullName>
    </alternativeName>
    <alternativeName>
        <fullName evidence="9">2-C-methyl-D-erythritol 4-phosphate synthase</fullName>
    </alternativeName>
</protein>
<sequence>MNVQRVAVLGATGSIGTSSLDVIARHPDRFQATVLSANAQVDALVALCARFRPRHAVVADPARFGELAEGLRAAGLATVPHAGPDALGALAASDEVDTVIAAIVGAAGVASTLAAARAGKRLLLANKESVVLAGALLIEAVARGSGSLIPVDSEHSAIFQCLPHAADDPRGGVRRLLLTASGGPFRGRSRAELATVTPEQACAHPNWSMGRKISVDSASMMNKGLEVIEAHWLFGMPPERIEVVVHPQSVVHSLVDYVDGSVLAQLGAPDMRTAIACALAWPQRVETGVAPLDLAALARLDFEAPDMDAFPCLRLAFQALGAGGAAAAVLNAANEVAVSAFLQRRLRFLDIPDLIAAVLDDLHDAPHTDLEALLDADARARSRAAALIPTLG</sequence>
<feature type="domain" description="1-deoxy-D-xylulose 5-phosphate reductoisomerase C-terminal" evidence="11">
    <location>
        <begin position="148"/>
        <end position="234"/>
    </location>
</feature>
<feature type="binding site" evidence="9">
    <location>
        <position position="128"/>
    </location>
    <ligand>
        <name>NADPH</name>
        <dbReference type="ChEBI" id="CHEBI:57783"/>
    </ligand>
</feature>
<organism evidence="13 14">
    <name type="scientific">Coralloluteibacterium thermophilum</name>
    <dbReference type="NCBI Taxonomy" id="2707049"/>
    <lineage>
        <taxon>Bacteria</taxon>
        <taxon>Pseudomonadati</taxon>
        <taxon>Pseudomonadota</taxon>
        <taxon>Gammaproteobacteria</taxon>
        <taxon>Lysobacterales</taxon>
        <taxon>Lysobacteraceae</taxon>
        <taxon>Coralloluteibacterium</taxon>
    </lineage>
</organism>
<evidence type="ECO:0000313" key="13">
    <source>
        <dbReference type="EMBL" id="MFC4728503.1"/>
    </source>
</evidence>
<keyword evidence="9" id="KW-0460">Magnesium</keyword>
<comment type="caution">
    <text evidence="9">Lacks conserved residue(s) required for the propagation of feature annotation.</text>
</comment>
<dbReference type="Gene3D" id="1.10.1740.10">
    <property type="match status" value="1"/>
</dbReference>
<feature type="binding site" evidence="9">
    <location>
        <position position="13"/>
    </location>
    <ligand>
        <name>NADPH</name>
        <dbReference type="ChEBI" id="CHEBI:57783"/>
    </ligand>
</feature>
<evidence type="ECO:0000256" key="4">
    <source>
        <dbReference type="ARBA" id="ARBA00022857"/>
    </source>
</evidence>
<name>A0ABV9NNU9_9GAMM</name>
<keyword evidence="14" id="KW-1185">Reference proteome</keyword>
<feature type="binding site" evidence="9">
    <location>
        <position position="181"/>
    </location>
    <ligand>
        <name>1-deoxy-D-xylulose 5-phosphate</name>
        <dbReference type="ChEBI" id="CHEBI:57792"/>
    </ligand>
</feature>
<accession>A0ABV9NNU9</accession>
<feature type="binding site" evidence="9">
    <location>
        <position position="210"/>
    </location>
    <ligand>
        <name>NADPH</name>
        <dbReference type="ChEBI" id="CHEBI:57783"/>
    </ligand>
</feature>
<dbReference type="InterPro" id="IPR026877">
    <property type="entry name" value="DXPR_C"/>
</dbReference>
<keyword evidence="7 9" id="KW-0414">Isoprene biosynthesis</keyword>
<comment type="similarity">
    <text evidence="2 9">Belongs to the DXR family.</text>
</comment>
<dbReference type="Proteomes" id="UP001595892">
    <property type="component" value="Unassembled WGS sequence"/>
</dbReference>
<comment type="cofactor">
    <cofactor evidence="9">
        <name>Mg(2+)</name>
        <dbReference type="ChEBI" id="CHEBI:18420"/>
    </cofactor>
    <cofactor evidence="9">
        <name>Mn(2+)</name>
        <dbReference type="ChEBI" id="CHEBI:29035"/>
    </cofactor>
</comment>
<reference evidence="14" key="1">
    <citation type="journal article" date="2019" name="Int. J. Syst. Evol. Microbiol.">
        <title>The Global Catalogue of Microorganisms (GCM) 10K type strain sequencing project: providing services to taxonomists for standard genome sequencing and annotation.</title>
        <authorList>
            <consortium name="The Broad Institute Genomics Platform"/>
            <consortium name="The Broad Institute Genome Sequencing Center for Infectious Disease"/>
            <person name="Wu L."/>
            <person name="Ma J."/>
        </authorList>
    </citation>
    <scope>NUCLEOTIDE SEQUENCE [LARGE SCALE GENOMIC DNA]</scope>
    <source>
        <strain evidence="14">CGMCC 1.13574</strain>
    </source>
</reference>
<dbReference type="EC" id="1.1.1.267" evidence="9"/>
<evidence type="ECO:0000256" key="3">
    <source>
        <dbReference type="ARBA" id="ARBA00022723"/>
    </source>
</evidence>
<evidence type="ECO:0000313" key="14">
    <source>
        <dbReference type="Proteomes" id="UP001595892"/>
    </source>
</evidence>
<evidence type="ECO:0000259" key="12">
    <source>
        <dbReference type="Pfam" id="PF13288"/>
    </source>
</evidence>
<gene>
    <name evidence="9" type="primary">dxr</name>
    <name evidence="13" type="ORF">ACFO3Q_10020</name>
</gene>
<dbReference type="InterPro" id="IPR036169">
    <property type="entry name" value="DXPR_C_sf"/>
</dbReference>
<feature type="binding site" evidence="9">
    <location>
        <position position="15"/>
    </location>
    <ligand>
        <name>NADPH</name>
        <dbReference type="ChEBI" id="CHEBI:57783"/>
    </ligand>
</feature>
<proteinExistence type="inferred from homology"/>
<dbReference type="InterPro" id="IPR013644">
    <property type="entry name" value="DXP_reductoisomerase_C"/>
</dbReference>
<keyword evidence="4 9" id="KW-0521">NADP</keyword>
<comment type="pathway">
    <text evidence="1 9">Isoprenoid biosynthesis; isopentenyl diphosphate biosynthesis via DXP pathway; isopentenyl diphosphate from 1-deoxy-D-xylulose 5-phosphate: step 1/6.</text>
</comment>
<dbReference type="NCBIfam" id="NF009114">
    <property type="entry name" value="PRK12464.1"/>
    <property type="match status" value="1"/>
</dbReference>
<keyword evidence="3 9" id="KW-0479">Metal-binding</keyword>
<evidence type="ECO:0000259" key="11">
    <source>
        <dbReference type="Pfam" id="PF08436"/>
    </source>
</evidence>
<dbReference type="SUPFAM" id="SSF69055">
    <property type="entry name" value="1-deoxy-D-xylulose-5-phosphate reductoisomerase, C-terminal domain"/>
    <property type="match status" value="1"/>
</dbReference>
<evidence type="ECO:0000256" key="1">
    <source>
        <dbReference type="ARBA" id="ARBA00005094"/>
    </source>
</evidence>
<dbReference type="EMBL" id="JBHSGG010000029">
    <property type="protein sequence ID" value="MFC4728503.1"/>
    <property type="molecule type" value="Genomic_DNA"/>
</dbReference>
<feature type="binding site" evidence="9">
    <location>
        <position position="14"/>
    </location>
    <ligand>
        <name>NADPH</name>
        <dbReference type="ChEBI" id="CHEBI:57783"/>
    </ligand>
</feature>
<dbReference type="Gene3D" id="3.40.50.720">
    <property type="entry name" value="NAD(P)-binding Rossmann-like Domain"/>
    <property type="match status" value="1"/>
</dbReference>
<evidence type="ECO:0000256" key="8">
    <source>
        <dbReference type="ARBA" id="ARBA00048543"/>
    </source>
</evidence>
<feature type="binding site" evidence="9">
    <location>
        <position position="226"/>
    </location>
    <ligand>
        <name>1-deoxy-D-xylulose 5-phosphate</name>
        <dbReference type="ChEBI" id="CHEBI:57792"/>
    </ligand>
</feature>
<keyword evidence="6 9" id="KW-0464">Manganese</keyword>
<dbReference type="Pfam" id="PF02670">
    <property type="entry name" value="DXP_reductoisom"/>
    <property type="match status" value="1"/>
</dbReference>
<dbReference type="GO" id="GO:0030604">
    <property type="term" value="F:1-deoxy-D-xylulose-5-phosphate reductoisomerase activity"/>
    <property type="evidence" value="ECO:0007669"/>
    <property type="project" value="UniProtKB-EC"/>
</dbReference>
<feature type="binding site" evidence="9">
    <location>
        <position position="223"/>
    </location>
    <ligand>
        <name>1-deoxy-D-xylulose 5-phosphate</name>
        <dbReference type="ChEBI" id="CHEBI:57792"/>
    </ligand>
</feature>
<comment type="catalytic activity">
    <reaction evidence="8">
        <text>2-C-methyl-D-erythritol 4-phosphate + NADP(+) = 1-deoxy-D-xylulose 5-phosphate + NADPH + H(+)</text>
        <dbReference type="Rhea" id="RHEA:13717"/>
        <dbReference type="ChEBI" id="CHEBI:15378"/>
        <dbReference type="ChEBI" id="CHEBI:57783"/>
        <dbReference type="ChEBI" id="CHEBI:57792"/>
        <dbReference type="ChEBI" id="CHEBI:58262"/>
        <dbReference type="ChEBI" id="CHEBI:58349"/>
        <dbReference type="EC" id="1.1.1.267"/>
    </reaction>
    <physiologicalReaction direction="right-to-left" evidence="8">
        <dbReference type="Rhea" id="RHEA:13719"/>
    </physiologicalReaction>
</comment>
<feature type="binding site" evidence="9">
    <location>
        <position position="127"/>
    </location>
    <ligand>
        <name>1-deoxy-D-xylulose 5-phosphate</name>
        <dbReference type="ChEBI" id="CHEBI:57792"/>
    </ligand>
</feature>
<feature type="binding site" evidence="9">
    <location>
        <position position="154"/>
    </location>
    <ligand>
        <name>Mn(2+)</name>
        <dbReference type="ChEBI" id="CHEBI:29035"/>
    </ligand>
</feature>
<feature type="binding site" evidence="9">
    <location>
        <position position="222"/>
    </location>
    <ligand>
        <name>1-deoxy-D-xylulose 5-phosphate</name>
        <dbReference type="ChEBI" id="CHEBI:57792"/>
    </ligand>
</feature>
<feature type="binding site" evidence="9">
    <location>
        <position position="217"/>
    </location>
    <ligand>
        <name>1-deoxy-D-xylulose 5-phosphate</name>
        <dbReference type="ChEBI" id="CHEBI:57792"/>
    </ligand>
</feature>
<comment type="caution">
    <text evidence="13">The sequence shown here is derived from an EMBL/GenBank/DDBJ whole genome shotgun (WGS) entry which is preliminary data.</text>
</comment>
<dbReference type="PANTHER" id="PTHR30525:SF0">
    <property type="entry name" value="1-DEOXY-D-XYLULOSE 5-PHOSPHATE REDUCTOISOMERASE, CHLOROPLASTIC"/>
    <property type="match status" value="1"/>
</dbReference>
<feature type="domain" description="1-deoxy-D-xylulose 5-phosphate reductoisomerase N-terminal" evidence="10">
    <location>
        <begin position="6"/>
        <end position="134"/>
    </location>
</feature>
<evidence type="ECO:0000256" key="2">
    <source>
        <dbReference type="ARBA" id="ARBA00006825"/>
    </source>
</evidence>
<dbReference type="Pfam" id="PF13288">
    <property type="entry name" value="DXPR_C"/>
    <property type="match status" value="1"/>
</dbReference>
<feature type="domain" description="DXP reductoisomerase C-terminal" evidence="12">
    <location>
        <begin position="266"/>
        <end position="382"/>
    </location>
</feature>
<dbReference type="SUPFAM" id="SSF51735">
    <property type="entry name" value="NAD(P)-binding Rossmann-fold domains"/>
    <property type="match status" value="1"/>
</dbReference>
<evidence type="ECO:0000256" key="6">
    <source>
        <dbReference type="ARBA" id="ARBA00023211"/>
    </source>
</evidence>
<feature type="binding site" evidence="9">
    <location>
        <position position="153"/>
    </location>
    <ligand>
        <name>1-deoxy-D-xylulose 5-phosphate</name>
        <dbReference type="ChEBI" id="CHEBI:57792"/>
    </ligand>
</feature>
<dbReference type="PANTHER" id="PTHR30525">
    <property type="entry name" value="1-DEOXY-D-XYLULOSE 5-PHOSPHATE REDUCTOISOMERASE"/>
    <property type="match status" value="1"/>
</dbReference>
<feature type="binding site" evidence="9">
    <location>
        <position position="226"/>
    </location>
    <ligand>
        <name>Mn(2+)</name>
        <dbReference type="ChEBI" id="CHEBI:29035"/>
    </ligand>
</feature>
<dbReference type="RefSeq" id="WP_377004535.1">
    <property type="nucleotide sequence ID" value="NZ_JBHSGG010000029.1"/>
</dbReference>
<dbReference type="NCBIfam" id="TIGR00243">
    <property type="entry name" value="Dxr"/>
    <property type="match status" value="1"/>
</dbReference>
<feature type="binding site" evidence="9">
    <location>
        <position position="152"/>
    </location>
    <ligand>
        <name>Mn(2+)</name>
        <dbReference type="ChEBI" id="CHEBI:29035"/>
    </ligand>
</feature>
<dbReference type="InterPro" id="IPR036291">
    <property type="entry name" value="NAD(P)-bd_dom_sf"/>
</dbReference>
<dbReference type="InterPro" id="IPR013512">
    <property type="entry name" value="DXP_reductoisomerase_N"/>
</dbReference>
<dbReference type="InterPro" id="IPR003821">
    <property type="entry name" value="DXP_reductoisomerase"/>
</dbReference>
<feature type="binding site" evidence="9">
    <location>
        <position position="154"/>
    </location>
    <ligand>
        <name>1-deoxy-D-xylulose 5-phosphate</name>
        <dbReference type="ChEBI" id="CHEBI:57792"/>
    </ligand>
</feature>
<evidence type="ECO:0000259" key="10">
    <source>
        <dbReference type="Pfam" id="PF02670"/>
    </source>
</evidence>
<feature type="binding site" evidence="9">
    <location>
        <position position="126"/>
    </location>
    <ligand>
        <name>NADPH</name>
        <dbReference type="ChEBI" id="CHEBI:57783"/>
    </ligand>
</feature>
<feature type="binding site" evidence="9">
    <location>
        <position position="204"/>
    </location>
    <ligand>
        <name>1-deoxy-D-xylulose 5-phosphate</name>
        <dbReference type="ChEBI" id="CHEBI:57792"/>
    </ligand>
</feature>
<evidence type="ECO:0000256" key="5">
    <source>
        <dbReference type="ARBA" id="ARBA00023002"/>
    </source>
</evidence>
<keyword evidence="5 9" id="KW-0560">Oxidoreductase</keyword>
<dbReference type="Pfam" id="PF08436">
    <property type="entry name" value="DXP_redisom_C"/>
    <property type="match status" value="1"/>
</dbReference>
<dbReference type="SUPFAM" id="SSF55347">
    <property type="entry name" value="Glyceraldehyde-3-phosphate dehydrogenase-like, C-terminal domain"/>
    <property type="match status" value="1"/>
</dbReference>